<accession>A0A2U8FCK4</accession>
<feature type="binding site" evidence="7">
    <location>
        <position position="215"/>
    </location>
    <ligand>
        <name>substrate</name>
    </ligand>
</feature>
<keyword evidence="4 7" id="KW-0808">Transferase</keyword>
<evidence type="ECO:0000256" key="6">
    <source>
        <dbReference type="ARBA" id="ARBA00022694"/>
    </source>
</evidence>
<evidence type="ECO:0000256" key="5">
    <source>
        <dbReference type="ARBA" id="ARBA00022691"/>
    </source>
</evidence>
<dbReference type="RefSeq" id="WP_108910470.1">
    <property type="nucleotide sequence ID" value="NZ_CP021886.1"/>
</dbReference>
<dbReference type="Gene3D" id="3.40.50.150">
    <property type="entry name" value="Vaccinia Virus protein VP39"/>
    <property type="match status" value="1"/>
</dbReference>
<comment type="pathway">
    <text evidence="7">tRNA modification; N(7)-methylguanine-tRNA biosynthesis.</text>
</comment>
<dbReference type="AlphaFoldDB" id="A0A2U8FCK4"/>
<evidence type="ECO:0000313" key="9">
    <source>
        <dbReference type="Proteomes" id="UP000244890"/>
    </source>
</evidence>
<comment type="similarity">
    <text evidence="7">Belongs to the class I-like SAM-binding methyltransferase superfamily. TrmB family.</text>
</comment>
<gene>
    <name evidence="7 8" type="primary">trmB</name>
    <name evidence="8" type="ORF">CDV25_01470</name>
</gene>
<dbReference type="EMBL" id="CP021886">
    <property type="protein sequence ID" value="AWI33577.1"/>
    <property type="molecule type" value="Genomic_DNA"/>
</dbReference>
<dbReference type="Proteomes" id="UP000244890">
    <property type="component" value="Chromosome"/>
</dbReference>
<evidence type="ECO:0000256" key="7">
    <source>
        <dbReference type="HAMAP-Rule" id="MF_01057"/>
    </source>
</evidence>
<dbReference type="OrthoDB" id="9802090at2"/>
<dbReference type="InterPro" id="IPR029063">
    <property type="entry name" value="SAM-dependent_MTases_sf"/>
</dbReference>
<feature type="binding site" evidence="7">
    <location>
        <position position="245"/>
    </location>
    <ligand>
        <name>substrate</name>
    </ligand>
</feature>
<organism evidence="8 9">
    <name type="scientific">Helicobacter apodemus</name>
    <dbReference type="NCBI Taxonomy" id="135569"/>
    <lineage>
        <taxon>Bacteria</taxon>
        <taxon>Pseudomonadati</taxon>
        <taxon>Campylobacterota</taxon>
        <taxon>Epsilonproteobacteria</taxon>
        <taxon>Campylobacterales</taxon>
        <taxon>Helicobacteraceae</taxon>
        <taxon>Helicobacter</taxon>
    </lineage>
</organism>
<comment type="function">
    <text evidence="2 7">Catalyzes the formation of N(7)-methylguanine at position 46 (m7G46) in tRNA.</text>
</comment>
<dbReference type="GO" id="GO:0008176">
    <property type="term" value="F:tRNA (guanine(46)-N7)-methyltransferase activity"/>
    <property type="evidence" value="ECO:0007669"/>
    <property type="project" value="UniProtKB-UniRule"/>
</dbReference>
<dbReference type="PANTHER" id="PTHR23417">
    <property type="entry name" value="3-DEOXY-D-MANNO-OCTULOSONIC-ACID TRANSFERASE/TRNA GUANINE-N 7 - -METHYLTRANSFERASE"/>
    <property type="match status" value="1"/>
</dbReference>
<dbReference type="NCBIfam" id="TIGR00091">
    <property type="entry name" value="tRNA (guanosine(46)-N7)-methyltransferase TrmB"/>
    <property type="match status" value="1"/>
</dbReference>
<dbReference type="EC" id="2.1.1.33" evidence="7"/>
<dbReference type="SUPFAM" id="SSF53335">
    <property type="entry name" value="S-adenosyl-L-methionine-dependent methyltransferases"/>
    <property type="match status" value="1"/>
</dbReference>
<protein>
    <recommendedName>
        <fullName evidence="7">tRNA (guanine-N(7)-)-methyltransferase</fullName>
        <ecNumber evidence="7">2.1.1.33</ecNumber>
    </recommendedName>
    <alternativeName>
        <fullName evidence="7">tRNA (guanine(46)-N(7))-methyltransferase</fullName>
    </alternativeName>
    <alternativeName>
        <fullName evidence="7">tRNA(m7G46)-methyltransferase</fullName>
    </alternativeName>
</protein>
<dbReference type="GO" id="GO:0043527">
    <property type="term" value="C:tRNA methyltransferase complex"/>
    <property type="evidence" value="ECO:0007669"/>
    <property type="project" value="TreeGrafter"/>
</dbReference>
<feature type="binding site" evidence="7">
    <location>
        <position position="162"/>
    </location>
    <ligand>
        <name>S-adenosyl-L-methionine</name>
        <dbReference type="ChEBI" id="CHEBI:59789"/>
    </ligand>
</feature>
<dbReference type="HAMAP" id="MF_01057">
    <property type="entry name" value="tRNA_methyltr_TrmB"/>
    <property type="match status" value="1"/>
</dbReference>
<evidence type="ECO:0000256" key="1">
    <source>
        <dbReference type="ARBA" id="ARBA00000142"/>
    </source>
</evidence>
<reference evidence="8 9" key="1">
    <citation type="submission" date="2017-06" db="EMBL/GenBank/DDBJ databases">
        <title>Complete genome of Helicobacter apodemus.</title>
        <authorList>
            <person name="Cho S."/>
        </authorList>
    </citation>
    <scope>NUCLEOTIDE SEQUENCE [LARGE SCALE GENOMIC DNA]</scope>
    <source>
        <strain evidence="9">SNUVETPUB-15-01</strain>
    </source>
</reference>
<dbReference type="Pfam" id="PF02390">
    <property type="entry name" value="Methyltransf_4"/>
    <property type="match status" value="1"/>
</dbReference>
<evidence type="ECO:0000313" key="8">
    <source>
        <dbReference type="EMBL" id="AWI33577.1"/>
    </source>
</evidence>
<dbReference type="InterPro" id="IPR003358">
    <property type="entry name" value="tRNA_(Gua-N-7)_MeTrfase_Trmb"/>
</dbReference>
<keyword evidence="5 7" id="KW-0949">S-adenosyl-L-methionine</keyword>
<evidence type="ECO:0000256" key="2">
    <source>
        <dbReference type="ARBA" id="ARBA00003015"/>
    </source>
</evidence>
<comment type="caution">
    <text evidence="7">Lacks conserved residue(s) required for the propagation of feature annotation.</text>
</comment>
<dbReference type="InterPro" id="IPR055361">
    <property type="entry name" value="tRNA_methyltr_TrmB_bact"/>
</dbReference>
<dbReference type="UniPathway" id="UPA00989"/>
<name>A0A2U8FCK4_9HELI</name>
<feature type="binding site" evidence="7">
    <location>
        <position position="137"/>
    </location>
    <ligand>
        <name>S-adenosyl-L-methionine</name>
        <dbReference type="ChEBI" id="CHEBI:59789"/>
    </ligand>
</feature>
<evidence type="ECO:0000256" key="3">
    <source>
        <dbReference type="ARBA" id="ARBA00022603"/>
    </source>
</evidence>
<dbReference type="PROSITE" id="PS51625">
    <property type="entry name" value="SAM_MT_TRMB"/>
    <property type="match status" value="1"/>
</dbReference>
<feature type="binding site" evidence="7">
    <location>
        <position position="189"/>
    </location>
    <ligand>
        <name>S-adenosyl-L-methionine</name>
        <dbReference type="ChEBI" id="CHEBI:59789"/>
    </ligand>
</feature>
<proteinExistence type="inferred from homology"/>
<keyword evidence="3 7" id="KW-0489">Methyltransferase</keyword>
<keyword evidence="6 7" id="KW-0819">tRNA processing</keyword>
<sequence>MPHFKSHTLTLPALPFETTTQEGKFYFLEHYISAYFKNHSLLHTRYIPHNLPPKDFFLSIKSPKEDQYLIKCDKSSKIAPIEIAKTALLFLANQQNSLISHNLTPKNITPSFKLPFIKEIADIKKMLEDSTQTLWLEIGFGSGRHLLHNAKNNPDILHIGLEIHHPSLEQVARQIGLCKLKNLLIFNYDARIFLELLPTNSLERIFIHFPIPWDKNPHRRIFSPSFLTQTHRILKERGTLELRTDSKEYFEYSQTLAKDSPLFTAKEAINQQNPITSKYEARWKRQQKNIYDLVLTAKNTQKNTKGTYDFTFPSADSIKQAMLTQFAPHKFLKKDFFLNLEDLLVESNSTQKPKKVLKISFGAFNYPQNHYIIIDNKVQYFKEKPLPTEANYQSHRLLCTLLFEGLNNGCNY</sequence>
<comment type="catalytic activity">
    <reaction evidence="1 7">
        <text>guanosine(46) in tRNA + S-adenosyl-L-methionine = N(7)-methylguanosine(46) in tRNA + S-adenosyl-L-homocysteine</text>
        <dbReference type="Rhea" id="RHEA:42708"/>
        <dbReference type="Rhea" id="RHEA-COMP:10188"/>
        <dbReference type="Rhea" id="RHEA-COMP:10189"/>
        <dbReference type="ChEBI" id="CHEBI:57856"/>
        <dbReference type="ChEBI" id="CHEBI:59789"/>
        <dbReference type="ChEBI" id="CHEBI:74269"/>
        <dbReference type="ChEBI" id="CHEBI:74480"/>
        <dbReference type="EC" id="2.1.1.33"/>
    </reaction>
</comment>
<dbReference type="PANTHER" id="PTHR23417:SF14">
    <property type="entry name" value="PENTACOTRIPEPTIDE-REPEAT REGION OF PRORP DOMAIN-CONTAINING PROTEIN"/>
    <property type="match status" value="1"/>
</dbReference>
<evidence type="ECO:0000256" key="4">
    <source>
        <dbReference type="ARBA" id="ARBA00022679"/>
    </source>
</evidence>
<dbReference type="KEGG" id="had:CDV25_01470"/>